<dbReference type="Proteomes" id="UP001150569">
    <property type="component" value="Unassembled WGS sequence"/>
</dbReference>
<proteinExistence type="predicted"/>
<dbReference type="InterPro" id="IPR013962">
    <property type="entry name" value="DASH_Dam1"/>
</dbReference>
<sequence length="103" mass="11353">MPIPEHIQRPLVDITDQMGELQRNMQTLQDLNQHFVRFNVSFGSFLLGIKANTQVVDFSESLTDAAAPATITIGPTLTCWTRIKATGTVGWPSHQESTGQIEG</sequence>
<dbReference type="GO" id="GO:0042729">
    <property type="term" value="C:DASH complex"/>
    <property type="evidence" value="ECO:0007669"/>
    <property type="project" value="InterPro"/>
</dbReference>
<protein>
    <recommendedName>
        <fullName evidence="3">Outer kinetochore protein DAM1</fullName>
    </recommendedName>
</protein>
<dbReference type="AlphaFoldDB" id="A0A9W7ZR26"/>
<dbReference type="GO" id="GO:0008608">
    <property type="term" value="P:attachment of spindle microtubules to kinetochore"/>
    <property type="evidence" value="ECO:0007669"/>
    <property type="project" value="InterPro"/>
</dbReference>
<keyword evidence="2" id="KW-1185">Reference proteome</keyword>
<accession>A0A9W7ZR26</accession>
<organism evidence="1 2">
    <name type="scientific">Tieghemiomyces parasiticus</name>
    <dbReference type="NCBI Taxonomy" id="78921"/>
    <lineage>
        <taxon>Eukaryota</taxon>
        <taxon>Fungi</taxon>
        <taxon>Fungi incertae sedis</taxon>
        <taxon>Zoopagomycota</taxon>
        <taxon>Kickxellomycotina</taxon>
        <taxon>Dimargaritomycetes</taxon>
        <taxon>Dimargaritales</taxon>
        <taxon>Dimargaritaceae</taxon>
        <taxon>Tieghemiomyces</taxon>
    </lineage>
</organism>
<dbReference type="OrthoDB" id="5586015at2759"/>
<evidence type="ECO:0000313" key="1">
    <source>
        <dbReference type="EMBL" id="KAJ1911195.1"/>
    </source>
</evidence>
<gene>
    <name evidence="1" type="ORF">IWQ60_010252</name>
</gene>
<dbReference type="GO" id="GO:0072686">
    <property type="term" value="C:mitotic spindle"/>
    <property type="evidence" value="ECO:0007669"/>
    <property type="project" value="InterPro"/>
</dbReference>
<dbReference type="EMBL" id="JANBPT010000957">
    <property type="protein sequence ID" value="KAJ1911195.1"/>
    <property type="molecule type" value="Genomic_DNA"/>
</dbReference>
<evidence type="ECO:0008006" key="3">
    <source>
        <dbReference type="Google" id="ProtNLM"/>
    </source>
</evidence>
<evidence type="ECO:0000313" key="2">
    <source>
        <dbReference type="Proteomes" id="UP001150569"/>
    </source>
</evidence>
<dbReference type="Pfam" id="PF08653">
    <property type="entry name" value="DASH_Dam1"/>
    <property type="match status" value="1"/>
</dbReference>
<reference evidence="1" key="1">
    <citation type="submission" date="2022-07" db="EMBL/GenBank/DDBJ databases">
        <title>Phylogenomic reconstructions and comparative analyses of Kickxellomycotina fungi.</title>
        <authorList>
            <person name="Reynolds N.K."/>
            <person name="Stajich J.E."/>
            <person name="Barry K."/>
            <person name="Grigoriev I.V."/>
            <person name="Crous P."/>
            <person name="Smith M.E."/>
        </authorList>
    </citation>
    <scope>NUCLEOTIDE SEQUENCE</scope>
    <source>
        <strain evidence="1">RSA 861</strain>
    </source>
</reference>
<name>A0A9W7ZR26_9FUNG</name>
<comment type="caution">
    <text evidence="1">The sequence shown here is derived from an EMBL/GenBank/DDBJ whole genome shotgun (WGS) entry which is preliminary data.</text>
</comment>